<organism evidence="6 7">
    <name type="scientific">Hyphomonas jannaschiana VP2</name>
    <dbReference type="NCBI Taxonomy" id="1280952"/>
    <lineage>
        <taxon>Bacteria</taxon>
        <taxon>Pseudomonadati</taxon>
        <taxon>Pseudomonadota</taxon>
        <taxon>Alphaproteobacteria</taxon>
        <taxon>Hyphomonadales</taxon>
        <taxon>Hyphomonadaceae</taxon>
        <taxon>Hyphomonas</taxon>
    </lineage>
</organism>
<dbReference type="GO" id="GO:0004364">
    <property type="term" value="F:glutathione transferase activity"/>
    <property type="evidence" value="ECO:0007669"/>
    <property type="project" value="UniProtKB-EC"/>
</dbReference>
<dbReference type="PROSITE" id="PS50405">
    <property type="entry name" value="GST_CTER"/>
    <property type="match status" value="1"/>
</dbReference>
<evidence type="ECO:0000256" key="2">
    <source>
        <dbReference type="ARBA" id="ARBA00022679"/>
    </source>
</evidence>
<dbReference type="PANTHER" id="PTHR44051">
    <property type="entry name" value="GLUTATHIONE S-TRANSFERASE-RELATED"/>
    <property type="match status" value="1"/>
</dbReference>
<dbReference type="SUPFAM" id="SSF47616">
    <property type="entry name" value="GST C-terminal domain-like"/>
    <property type="match status" value="1"/>
</dbReference>
<dbReference type="FunFam" id="3.40.30.10:FF:000156">
    <property type="entry name" value="Glutathione S-transferase 1"/>
    <property type="match status" value="1"/>
</dbReference>
<feature type="domain" description="GST C-terminal" evidence="5">
    <location>
        <begin position="87"/>
        <end position="222"/>
    </location>
</feature>
<dbReference type="RefSeq" id="WP_035580414.1">
    <property type="nucleotide sequence ID" value="NZ_ARYJ01000004.1"/>
</dbReference>
<dbReference type="SUPFAM" id="SSF52833">
    <property type="entry name" value="Thioredoxin-like"/>
    <property type="match status" value="1"/>
</dbReference>
<proteinExistence type="predicted"/>
<dbReference type="Pfam" id="PF13409">
    <property type="entry name" value="GST_N_2"/>
    <property type="match status" value="1"/>
</dbReference>
<feature type="domain" description="GST N-terminal" evidence="4">
    <location>
        <begin position="1"/>
        <end position="81"/>
    </location>
</feature>
<dbReference type="AlphaFoldDB" id="A0A059FEY2"/>
<dbReference type="Pfam" id="PF14497">
    <property type="entry name" value="GST_C_3"/>
    <property type="match status" value="1"/>
</dbReference>
<evidence type="ECO:0000313" key="7">
    <source>
        <dbReference type="Proteomes" id="UP000024816"/>
    </source>
</evidence>
<keyword evidence="2 6" id="KW-0808">Transferase</keyword>
<sequence length="223" mass="25041">MITLHHLEKSQSIRILWLLEELGVPYEVKLYDRDPQTRLAPAEYKAISPLGTAPVITVDGTAMAETNAIVDYICDLHDDGRLRPAPGTPDRARYLFWFHTSQGSLQPLLTNKFVMTAMTMRAPFLMRPVAKALVGGLDKAFFTPRLTALMSEIEKQLGQTKWFAGENLTAADIVMGYSMELAAHRAGMDEANFPNAHRFLKQMRETPSYQRAMEKDGKGTILL</sequence>
<dbReference type="STRING" id="1280952.HJA_07717"/>
<dbReference type="InterPro" id="IPR004046">
    <property type="entry name" value="GST_C"/>
</dbReference>
<dbReference type="eggNOG" id="COG0625">
    <property type="taxonomic scope" value="Bacteria"/>
</dbReference>
<dbReference type="InterPro" id="IPR010987">
    <property type="entry name" value="Glutathione-S-Trfase_C-like"/>
</dbReference>
<dbReference type="PANTHER" id="PTHR44051:SF9">
    <property type="entry name" value="GLUTATHIONE S-TRANSFERASE 1"/>
    <property type="match status" value="1"/>
</dbReference>
<dbReference type="Gene3D" id="1.20.1050.10">
    <property type="match status" value="1"/>
</dbReference>
<dbReference type="SFLD" id="SFLDG00358">
    <property type="entry name" value="Main_(cytGST)"/>
    <property type="match status" value="1"/>
</dbReference>
<evidence type="ECO:0000259" key="5">
    <source>
        <dbReference type="PROSITE" id="PS50405"/>
    </source>
</evidence>
<dbReference type="CDD" id="cd03046">
    <property type="entry name" value="GST_N_GTT1_like"/>
    <property type="match status" value="1"/>
</dbReference>
<comment type="caution">
    <text evidence="6">The sequence shown here is derived from an EMBL/GenBank/DDBJ whole genome shotgun (WGS) entry which is preliminary data.</text>
</comment>
<dbReference type="InterPro" id="IPR004045">
    <property type="entry name" value="Glutathione_S-Trfase_N"/>
</dbReference>
<dbReference type="InterPro" id="IPR040079">
    <property type="entry name" value="Glutathione_S-Trfase"/>
</dbReference>
<keyword evidence="7" id="KW-1185">Reference proteome</keyword>
<dbReference type="PROSITE" id="PS50404">
    <property type="entry name" value="GST_NTER"/>
    <property type="match status" value="1"/>
</dbReference>
<protein>
    <recommendedName>
        <fullName evidence="1">glutathione transferase</fullName>
        <ecNumber evidence="1">2.5.1.18</ecNumber>
    </recommendedName>
</protein>
<dbReference type="EC" id="2.5.1.18" evidence="1"/>
<evidence type="ECO:0000259" key="4">
    <source>
        <dbReference type="PROSITE" id="PS50404"/>
    </source>
</evidence>
<evidence type="ECO:0000256" key="1">
    <source>
        <dbReference type="ARBA" id="ARBA00012452"/>
    </source>
</evidence>
<dbReference type="InterPro" id="IPR036249">
    <property type="entry name" value="Thioredoxin-like_sf"/>
</dbReference>
<accession>A0A059FEY2</accession>
<gene>
    <name evidence="6" type="ORF">HJA_07717</name>
</gene>
<reference evidence="6 7" key="1">
    <citation type="journal article" date="2014" name="Antonie Van Leeuwenhoek">
        <title>Hyphomonas beringensis sp. nov. and Hyphomonas chukchiensis sp. nov., isolated from surface seawater of the Bering Sea and Chukchi Sea.</title>
        <authorList>
            <person name="Li C."/>
            <person name="Lai Q."/>
            <person name="Li G."/>
            <person name="Dong C."/>
            <person name="Wang J."/>
            <person name="Liao Y."/>
            <person name="Shao Z."/>
        </authorList>
    </citation>
    <scope>NUCLEOTIDE SEQUENCE [LARGE SCALE GENOMIC DNA]</scope>
    <source>
        <strain evidence="6 7">VP2</strain>
    </source>
</reference>
<dbReference type="GO" id="GO:0005737">
    <property type="term" value="C:cytoplasm"/>
    <property type="evidence" value="ECO:0007669"/>
    <property type="project" value="UniProtKB-ARBA"/>
</dbReference>
<name>A0A059FEY2_9PROT</name>
<dbReference type="Gene3D" id="3.40.30.10">
    <property type="entry name" value="Glutaredoxin"/>
    <property type="match status" value="1"/>
</dbReference>
<dbReference type="GO" id="GO:0004601">
    <property type="term" value="F:peroxidase activity"/>
    <property type="evidence" value="ECO:0007669"/>
    <property type="project" value="UniProtKB-ARBA"/>
</dbReference>
<comment type="catalytic activity">
    <reaction evidence="3">
        <text>RX + glutathione = an S-substituted glutathione + a halide anion + H(+)</text>
        <dbReference type="Rhea" id="RHEA:16437"/>
        <dbReference type="ChEBI" id="CHEBI:15378"/>
        <dbReference type="ChEBI" id="CHEBI:16042"/>
        <dbReference type="ChEBI" id="CHEBI:17792"/>
        <dbReference type="ChEBI" id="CHEBI:57925"/>
        <dbReference type="ChEBI" id="CHEBI:90779"/>
        <dbReference type="EC" id="2.5.1.18"/>
    </reaction>
</comment>
<dbReference type="SFLD" id="SFLDG01150">
    <property type="entry name" value="Main.1:_Beta-like"/>
    <property type="match status" value="1"/>
</dbReference>
<dbReference type="PATRIC" id="fig|1280952.3.peg.1531"/>
<dbReference type="InterPro" id="IPR036282">
    <property type="entry name" value="Glutathione-S-Trfase_C_sf"/>
</dbReference>
<dbReference type="EMBL" id="ARYJ01000004">
    <property type="protein sequence ID" value="KCZ89167.1"/>
    <property type="molecule type" value="Genomic_DNA"/>
</dbReference>
<evidence type="ECO:0000313" key="6">
    <source>
        <dbReference type="EMBL" id="KCZ89167.1"/>
    </source>
</evidence>
<dbReference type="SFLD" id="SFLDS00019">
    <property type="entry name" value="Glutathione_Transferase_(cytos"/>
    <property type="match status" value="1"/>
</dbReference>
<dbReference type="Proteomes" id="UP000024816">
    <property type="component" value="Unassembled WGS sequence"/>
</dbReference>
<dbReference type="OrthoDB" id="9810080at2"/>
<evidence type="ECO:0000256" key="3">
    <source>
        <dbReference type="ARBA" id="ARBA00047960"/>
    </source>
</evidence>